<feature type="compositionally biased region" description="Polar residues" evidence="1">
    <location>
        <begin position="14"/>
        <end position="26"/>
    </location>
</feature>
<feature type="region of interest" description="Disordered" evidence="1">
    <location>
        <begin position="1"/>
        <end position="150"/>
    </location>
</feature>
<dbReference type="RefSeq" id="WP_094278931.1">
    <property type="nucleotide sequence ID" value="NZ_NQJF01000010.1"/>
</dbReference>
<evidence type="ECO:0000313" key="3">
    <source>
        <dbReference type="EMBL" id="TDW58473.1"/>
    </source>
</evidence>
<evidence type="ECO:0000313" key="5">
    <source>
        <dbReference type="Proteomes" id="UP000295058"/>
    </source>
</evidence>
<reference evidence="2 4" key="1">
    <citation type="submission" date="2017-08" db="EMBL/GenBank/DDBJ databases">
        <title>Draft Genome Sequence of the Marine Bacterium Oceanimonas baumannii ATCC 700832.</title>
        <authorList>
            <person name="Mcclelland W.D."/>
            <person name="Brennan M.A."/>
            <person name="Trachtenberg A.M."/>
            <person name="Maclea K.S."/>
        </authorList>
    </citation>
    <scope>NUCLEOTIDE SEQUENCE [LARGE SCALE GENOMIC DNA]</scope>
    <source>
        <strain evidence="2 4">ATCC 700832</strain>
    </source>
</reference>
<evidence type="ECO:0000313" key="4">
    <source>
        <dbReference type="Proteomes" id="UP000243640"/>
    </source>
</evidence>
<dbReference type="Pfam" id="PF12118">
    <property type="entry name" value="SprA-related"/>
    <property type="match status" value="1"/>
</dbReference>
<sequence length="277" mass="30026">MNIDNRLNHDPIFTSASLAASQPRQTNEQRERVPPTEQADSFAGRDERREQGNNELALYDARGQETGHAARAGDLPADSKDSTEDEQQTARSTAHPAKPSGEPMTEAEMLELNDLKLRDQEVRTHEQQHAAMGGQHTGAPNYEFETGPDGKQYAVEGHVQVDMSPVPDDPEATIEKMQQVKAAALAPAEPSQADRSAAAQADQLITKARAELREQQGETSQADKPGSHATGDASPDKETASAEPAHLPSHMQHRHDVIAGMYGRTAEHQSRALIGLA</sequence>
<accession>A0A235CHP6</accession>
<protein>
    <submittedName>
        <fullName evidence="3">SprA family protein</fullName>
    </submittedName>
</protein>
<name>A0A235CHP6_9GAMM</name>
<evidence type="ECO:0000313" key="2">
    <source>
        <dbReference type="EMBL" id="OYD23375.1"/>
    </source>
</evidence>
<comment type="caution">
    <text evidence="2">The sequence shown here is derived from an EMBL/GenBank/DDBJ whole genome shotgun (WGS) entry which is preliminary data.</text>
</comment>
<dbReference type="OrthoDB" id="9812722at2"/>
<feature type="compositionally biased region" description="Basic and acidic residues" evidence="1">
    <location>
        <begin position="43"/>
        <end position="52"/>
    </location>
</feature>
<feature type="compositionally biased region" description="Low complexity" evidence="1">
    <location>
        <begin position="182"/>
        <end position="203"/>
    </location>
</feature>
<organism evidence="2 4">
    <name type="scientific">Oceanimonas baumannii</name>
    <dbReference type="NCBI Taxonomy" id="129578"/>
    <lineage>
        <taxon>Bacteria</taxon>
        <taxon>Pseudomonadati</taxon>
        <taxon>Pseudomonadota</taxon>
        <taxon>Gammaproteobacteria</taxon>
        <taxon>Aeromonadales</taxon>
        <taxon>Aeromonadaceae</taxon>
        <taxon>Oceanimonas</taxon>
    </lineage>
</organism>
<proteinExistence type="predicted"/>
<feature type="compositionally biased region" description="Basic and acidic residues" evidence="1">
    <location>
        <begin position="113"/>
        <end position="128"/>
    </location>
</feature>
<dbReference type="EMBL" id="SODO01000008">
    <property type="protein sequence ID" value="TDW58473.1"/>
    <property type="molecule type" value="Genomic_DNA"/>
</dbReference>
<dbReference type="Proteomes" id="UP000243640">
    <property type="component" value="Unassembled WGS sequence"/>
</dbReference>
<evidence type="ECO:0000256" key="1">
    <source>
        <dbReference type="SAM" id="MobiDB-lite"/>
    </source>
</evidence>
<feature type="region of interest" description="Disordered" evidence="1">
    <location>
        <begin position="180"/>
        <end position="257"/>
    </location>
</feature>
<reference evidence="3 5" key="2">
    <citation type="submission" date="2019-03" db="EMBL/GenBank/DDBJ databases">
        <title>Genomic Encyclopedia of Archaeal and Bacterial Type Strains, Phase II (KMG-II): from individual species to whole genera.</title>
        <authorList>
            <person name="Goeker M."/>
        </authorList>
    </citation>
    <scope>NUCLEOTIDE SEQUENCE [LARGE SCALE GENOMIC DNA]</scope>
    <source>
        <strain evidence="3 5">DSM 15594</strain>
    </source>
</reference>
<gene>
    <name evidence="2" type="ORF">B6S09_13025</name>
    <name evidence="3" type="ORF">LY04_02249</name>
</gene>
<dbReference type="EMBL" id="NQJF01000010">
    <property type="protein sequence ID" value="OYD23375.1"/>
    <property type="molecule type" value="Genomic_DNA"/>
</dbReference>
<dbReference type="AlphaFoldDB" id="A0A235CHP6"/>
<dbReference type="InterPro" id="IPR021973">
    <property type="entry name" value="SprA-related"/>
</dbReference>
<dbReference type="Proteomes" id="UP000295058">
    <property type="component" value="Unassembled WGS sequence"/>
</dbReference>
<keyword evidence="5" id="KW-1185">Reference proteome</keyword>